<sequence>MLANVKQETSNDIINQSKLTNRVSKSVDDEEEESSDDEKSVIILESDTEKEGSSGSSDESTEDEEESNEDEESSENESSDDDSDSDESAWSTADEEAGEMLTSEAAEAKIIAKFEKAVILIADKQVDGGIKIMEKLLRNPILSHLHRENINFETLEEPTRLSKVHQVYIGIHKNLARHTEPRKAVEHYLQVLVHQPKNTEIWFNVAMKAVESGNLNYAKYAFEKCENENESMEARATVLYLTHEYHECLSVLKMYQETVDKLNDKMMFLKQKIRSTNHYYQTLCDKIFEEDEVYTDLEKLHPTKFAEFEKRLVELKISIEDKANKMNDELLKDDILEPIEVEISADQDLSTVATIFCDLFDRIQGYSSIFRQTIKFASWEDRQEFLDIKSAVEEIVDVVSCVENITANVFPRKKKKRHEYMQNWKQRLFQEPEEDTEDEEIIDTEDDSSQSTGKNHLPISEIAEMFGLSCSSIQPIRGNMLEKTNNTADDVQKKKESSYFDEEKLLNELRSKLIYTDYYTIIDILEIILVLLSEHCPSSGTCPKNLRVVVIQLYRRLNLITNHAVEKKFWNLHIMMLELGENEAHSYCIKKFLFDSYDKEDIEEEPSNLAEIKARFFWAHVNRINDDDVKLNFLYCLQDMFEEGNDCYSTANGAIESKDVLATIAELEKKRRIESVKRLQLSKNHEDLISIMENDIDFSKIEYEETCELYVPILEYISNLDKNEDPLAMPTLALDLLVKAHEKLGEYRICGQNNYSFIFFIIDELRELIDDIPVLDAIFEKENLWIWANMNQEIAQCLYCLFGKYGKKRKLAEDHESASNCKTDWAIAKKVLPIILVQPLPLHDDKERLGHDVSDLIQSKFEFLLNVCDKKQECVDKFQYILKTSSMLQTEQLNEKLEKIKTRDEDEMQSLVWYAMSLTAYRQGSHDDARKYAELFLTSNEASYDDRLRASAWVILAHEHVHELFQLESFERYEQWRWRIAPFRLALQSQEHEAVIHFEMAATMYQLATALDRFLNNLPSDDLRRKRLVDVEILREEASIHFDRCLALAHPASDGTPPEFQWLCYFFIAKLESKKEDADIVKVVECFYEAACGCELAGFYYPLKVNSKKQTNFEPLEVHYQAHSAVWKYLQEEDNPPLQTLEKIEIYLKTFAEGHRVVKCGNSMFSMPPEVRETVETLISEVTQMSLERDEIDIELAETMEDIKRKLEIMESLKDMCFKAFTLVCERFPHIKSYYRLAQMHLSNRDIQAASDQILKHVFRRKKKDDNLFDNVVEISCSDINRSGSFCYHVERCLRMGIKLTRDLNDLHNLVSILMAMITTIVFDDDQFIEKTSYFTLVRFILLSLDAMIVELPKSARNTPSPLPGGASQLPKKPRSPAPVVVRTELWRLWTYIQRQNKTDRRLLLAIEKRVQNVIEKLFGSVDNLKNRMSLEQAQEAASRRKAIPKKRKIGNCDSLSIVQPFLKKFSTSSKPPTIDITEDDDDDIQCLDGPSASIATAPKTNPIGLNKSMFSQSSTMPVQGTSTPSLNSITERLNQLIQNPQLIGNQQILQLLQLTAYQKHQK</sequence>
<organism evidence="4 5">
    <name type="scientific">Caenorhabditis bovis</name>
    <dbReference type="NCBI Taxonomy" id="2654633"/>
    <lineage>
        <taxon>Eukaryota</taxon>
        <taxon>Metazoa</taxon>
        <taxon>Ecdysozoa</taxon>
        <taxon>Nematoda</taxon>
        <taxon>Chromadorea</taxon>
        <taxon>Rhabditida</taxon>
        <taxon>Rhabditina</taxon>
        <taxon>Rhabditomorpha</taxon>
        <taxon>Rhabditoidea</taxon>
        <taxon>Rhabditidae</taxon>
        <taxon>Peloderinae</taxon>
        <taxon>Caenorhabditis</taxon>
    </lineage>
</organism>
<dbReference type="InterPro" id="IPR011990">
    <property type="entry name" value="TPR-like_helical_dom_sf"/>
</dbReference>
<feature type="region of interest" description="Disordered" evidence="3">
    <location>
        <begin position="427"/>
        <end position="455"/>
    </location>
</feature>
<evidence type="ECO:0000256" key="2">
    <source>
        <dbReference type="ARBA" id="ARBA00023242"/>
    </source>
</evidence>
<comment type="subcellular location">
    <subcellularLocation>
        <location evidence="1">Nucleus</location>
    </subcellularLocation>
</comment>
<dbReference type="SUPFAM" id="SSF48452">
    <property type="entry name" value="TPR-like"/>
    <property type="match status" value="1"/>
</dbReference>
<evidence type="ECO:0000313" key="4">
    <source>
        <dbReference type="EMBL" id="CAB3397640.1"/>
    </source>
</evidence>
<evidence type="ECO:0000256" key="3">
    <source>
        <dbReference type="SAM" id="MobiDB-lite"/>
    </source>
</evidence>
<name>A0A8S1ED57_9PELO</name>
<reference evidence="4 5" key="1">
    <citation type="submission" date="2020-04" db="EMBL/GenBank/DDBJ databases">
        <authorList>
            <person name="Laetsch R D."/>
            <person name="Stevens L."/>
            <person name="Kumar S."/>
            <person name="Blaxter L. M."/>
        </authorList>
    </citation>
    <scope>NUCLEOTIDE SEQUENCE [LARGE SCALE GENOMIC DNA]</scope>
</reference>
<gene>
    <name evidence="4" type="ORF">CBOVIS_LOCUS1023</name>
</gene>
<dbReference type="GO" id="GO:0031491">
    <property type="term" value="F:nucleosome binding"/>
    <property type="evidence" value="ECO:0007669"/>
    <property type="project" value="TreeGrafter"/>
</dbReference>
<accession>A0A8S1ED57</accession>
<dbReference type="Gene3D" id="1.25.40.10">
    <property type="entry name" value="Tetratricopeptide repeat domain"/>
    <property type="match status" value="1"/>
</dbReference>
<dbReference type="Proteomes" id="UP000494206">
    <property type="component" value="Unassembled WGS sequence"/>
</dbReference>
<feature type="region of interest" description="Disordered" evidence="3">
    <location>
        <begin position="1"/>
        <end position="99"/>
    </location>
</feature>
<dbReference type="EMBL" id="CADEPM010000001">
    <property type="protein sequence ID" value="CAB3397640.1"/>
    <property type="molecule type" value="Genomic_DNA"/>
</dbReference>
<dbReference type="OrthoDB" id="269919at2759"/>
<keyword evidence="2" id="KW-0539">Nucleus</keyword>
<feature type="compositionally biased region" description="Acidic residues" evidence="3">
    <location>
        <begin position="431"/>
        <end position="448"/>
    </location>
</feature>
<dbReference type="InterPro" id="IPR033053">
    <property type="entry name" value="Hir3/CABIN1"/>
</dbReference>
<dbReference type="PANTHER" id="PTHR15502:SF7">
    <property type="entry name" value="CALCINEURIN-BINDING PROTEIN CABIN-1"/>
    <property type="match status" value="1"/>
</dbReference>
<comment type="caution">
    <text evidence="4">The sequence shown here is derived from an EMBL/GenBank/DDBJ whole genome shotgun (WGS) entry which is preliminary data.</text>
</comment>
<feature type="compositionally biased region" description="Acidic residues" evidence="3">
    <location>
        <begin position="59"/>
        <end position="98"/>
    </location>
</feature>
<evidence type="ECO:0000256" key="1">
    <source>
        <dbReference type="ARBA" id="ARBA00004123"/>
    </source>
</evidence>
<protein>
    <submittedName>
        <fullName evidence="4">Uncharacterized protein</fullName>
    </submittedName>
</protein>
<feature type="compositionally biased region" description="Polar residues" evidence="3">
    <location>
        <begin position="1"/>
        <end position="22"/>
    </location>
</feature>
<dbReference type="GO" id="GO:0006325">
    <property type="term" value="P:chromatin organization"/>
    <property type="evidence" value="ECO:0007669"/>
    <property type="project" value="InterPro"/>
</dbReference>
<keyword evidence="5" id="KW-1185">Reference proteome</keyword>
<evidence type="ECO:0000313" key="5">
    <source>
        <dbReference type="Proteomes" id="UP000494206"/>
    </source>
</evidence>
<proteinExistence type="predicted"/>
<dbReference type="PANTHER" id="PTHR15502">
    <property type="entry name" value="CALCINEURIN-BINDING PROTEIN CABIN 1-RELATED"/>
    <property type="match status" value="1"/>
</dbReference>
<dbReference type="GO" id="GO:0005634">
    <property type="term" value="C:nucleus"/>
    <property type="evidence" value="ECO:0007669"/>
    <property type="project" value="UniProtKB-SubCell"/>
</dbReference>